<reference evidence="4" key="1">
    <citation type="submission" date="2011-02" db="EMBL/GenBank/DDBJ databases">
        <title>Evaluation of gene encoding EG95 protein in Iranian strain of Echinococcus granulosus.</title>
        <authorList>
            <person name="Sarvi S."/>
            <person name="Dalimi Asl A."/>
            <person name="Ghafarifar F."/>
            <person name="Sharifi Z."/>
        </authorList>
    </citation>
    <scope>NUCLEOTIDE SEQUENCE</scope>
</reference>
<evidence type="ECO:0000256" key="2">
    <source>
        <dbReference type="SAM" id="SignalP"/>
    </source>
</evidence>
<dbReference type="EMBL" id="JF829212">
    <property type="protein sequence ID" value="AEP25786.1"/>
    <property type="molecule type" value="Genomic_DNA"/>
</dbReference>
<dbReference type="Gene3D" id="2.60.40.10">
    <property type="entry name" value="Immunoglobulins"/>
    <property type="match status" value="1"/>
</dbReference>
<keyword evidence="1" id="KW-0472">Membrane</keyword>
<dbReference type="AlphaFoldDB" id="F2YPM6"/>
<evidence type="ECO:0000313" key="4">
    <source>
        <dbReference type="EMBL" id="AEA09024.1"/>
    </source>
</evidence>
<feature type="chain" id="PRO_5007656714" evidence="2">
    <location>
        <begin position="17"/>
        <end position="163"/>
    </location>
</feature>
<accession>F2YPM6</accession>
<dbReference type="InterPro" id="IPR036116">
    <property type="entry name" value="FN3_sf"/>
</dbReference>
<dbReference type="CDD" id="cd00063">
    <property type="entry name" value="FN3"/>
    <property type="match status" value="1"/>
</dbReference>
<dbReference type="SUPFAM" id="SSF49265">
    <property type="entry name" value="Fibronectin type III"/>
    <property type="match status" value="1"/>
</dbReference>
<feature type="transmembrane region" description="Helical" evidence="1">
    <location>
        <begin position="145"/>
        <end position="162"/>
    </location>
</feature>
<dbReference type="InterPro" id="IPR003961">
    <property type="entry name" value="FN3_dom"/>
</dbReference>
<dbReference type="InterPro" id="IPR013783">
    <property type="entry name" value="Ig-like_fold"/>
</dbReference>
<proteinExistence type="evidence at transcript level"/>
<keyword evidence="1" id="KW-1133">Transmembrane helix</keyword>
<organism evidence="4">
    <name type="scientific">Echinococcus granulosus</name>
    <name type="common">Hydatid tapeworm</name>
    <dbReference type="NCBI Taxonomy" id="6210"/>
    <lineage>
        <taxon>Eukaryota</taxon>
        <taxon>Metazoa</taxon>
        <taxon>Spiralia</taxon>
        <taxon>Lophotrochozoa</taxon>
        <taxon>Platyhelminthes</taxon>
        <taxon>Cestoda</taxon>
        <taxon>Eucestoda</taxon>
        <taxon>Cyclophyllidea</taxon>
        <taxon>Taeniidae</taxon>
        <taxon>Echinococcus</taxon>
        <taxon>Echinococcus granulosus group</taxon>
    </lineage>
</organism>
<protein>
    <submittedName>
        <fullName evidence="4">EG95</fullName>
    </submittedName>
</protein>
<feature type="signal peptide" evidence="2">
    <location>
        <begin position="1"/>
        <end position="16"/>
    </location>
</feature>
<feature type="domain" description="Fibronectin type-III" evidence="3">
    <location>
        <begin position="31"/>
        <end position="128"/>
    </location>
</feature>
<evidence type="ECO:0000256" key="1">
    <source>
        <dbReference type="SAM" id="Phobius"/>
    </source>
</evidence>
<keyword evidence="2" id="KW-0732">Signal</keyword>
<evidence type="ECO:0000259" key="3">
    <source>
        <dbReference type="PROSITE" id="PS50853"/>
    </source>
</evidence>
<dbReference type="EMBL" id="JF357600">
    <property type="protein sequence ID" value="AEA09024.1"/>
    <property type="molecule type" value="mRNA"/>
</dbReference>
<dbReference type="OrthoDB" id="10315359at2759"/>
<name>F2YPM6_ECHGR</name>
<sequence>MAFQLCLILFATSVLAQEYKGRGIETKTTESPLRKHFSLTLVGSQGIRLSWEVQHLPSLQGTNISLKAVNPSDPLAYKRQTAPFLVGQLTLGGLRPSTLYEITVEAMRAKAAILKFTEDIKTLRIAPRHVYMGEKESTVMTSGSALTSAIAGFVFSCIVVVLT</sequence>
<gene>
    <name evidence="4" type="primary">EG95</name>
</gene>
<keyword evidence="1" id="KW-0812">Transmembrane</keyword>
<dbReference type="PROSITE" id="PS50853">
    <property type="entry name" value="FN3"/>
    <property type="match status" value="1"/>
</dbReference>